<keyword evidence="3" id="KW-1185">Reference proteome</keyword>
<evidence type="ECO:0000313" key="2">
    <source>
        <dbReference type="EMBL" id="GHF04486.1"/>
    </source>
</evidence>
<dbReference type="InterPro" id="IPR053147">
    <property type="entry name" value="Hsp_HslJ-like"/>
</dbReference>
<dbReference type="Proteomes" id="UP000609802">
    <property type="component" value="Unassembled WGS sequence"/>
</dbReference>
<dbReference type="Pfam" id="PF03724">
    <property type="entry name" value="META"/>
    <property type="match status" value="1"/>
</dbReference>
<organism evidence="2 3">
    <name type="scientific">Aliiroseovarius zhejiangensis</name>
    <dbReference type="NCBI Taxonomy" id="1632025"/>
    <lineage>
        <taxon>Bacteria</taxon>
        <taxon>Pseudomonadati</taxon>
        <taxon>Pseudomonadota</taxon>
        <taxon>Alphaproteobacteria</taxon>
        <taxon>Rhodobacterales</taxon>
        <taxon>Paracoccaceae</taxon>
        <taxon>Aliiroseovarius</taxon>
    </lineage>
</organism>
<dbReference type="PANTHER" id="PTHR35535:SF1">
    <property type="entry name" value="HEAT SHOCK PROTEIN HSLJ"/>
    <property type="match status" value="1"/>
</dbReference>
<dbReference type="PANTHER" id="PTHR35535">
    <property type="entry name" value="HEAT SHOCK PROTEIN HSLJ"/>
    <property type="match status" value="1"/>
</dbReference>
<dbReference type="EMBL" id="BNCH01000007">
    <property type="protein sequence ID" value="GHF04486.1"/>
    <property type="molecule type" value="Genomic_DNA"/>
</dbReference>
<dbReference type="Gene3D" id="2.40.128.270">
    <property type="match status" value="1"/>
</dbReference>
<evidence type="ECO:0000259" key="1">
    <source>
        <dbReference type="Pfam" id="PF03724"/>
    </source>
</evidence>
<dbReference type="InterPro" id="IPR005184">
    <property type="entry name" value="DUF306_Meta_HslJ"/>
</dbReference>
<dbReference type="RefSeq" id="WP_191287095.1">
    <property type="nucleotide sequence ID" value="NZ_BNCH01000007.1"/>
</dbReference>
<dbReference type="PROSITE" id="PS51257">
    <property type="entry name" value="PROKAR_LIPOPROTEIN"/>
    <property type="match status" value="1"/>
</dbReference>
<feature type="domain" description="DUF306" evidence="1">
    <location>
        <begin position="33"/>
        <end position="127"/>
    </location>
</feature>
<protein>
    <recommendedName>
        <fullName evidence="1">DUF306 domain-containing protein</fullName>
    </recommendedName>
</protein>
<dbReference type="InterPro" id="IPR038670">
    <property type="entry name" value="HslJ-like_sf"/>
</dbReference>
<name>A0ABQ3JA65_9RHOB</name>
<reference evidence="3" key="1">
    <citation type="journal article" date="2019" name="Int. J. Syst. Evol. Microbiol.">
        <title>The Global Catalogue of Microorganisms (GCM) 10K type strain sequencing project: providing services to taxonomists for standard genome sequencing and annotation.</title>
        <authorList>
            <consortium name="The Broad Institute Genomics Platform"/>
            <consortium name="The Broad Institute Genome Sequencing Center for Infectious Disease"/>
            <person name="Wu L."/>
            <person name="Ma J."/>
        </authorList>
    </citation>
    <scope>NUCLEOTIDE SEQUENCE [LARGE SCALE GENOMIC DNA]</scope>
    <source>
        <strain evidence="3">KCTC 42443</strain>
    </source>
</reference>
<sequence>MKQTLLITAAIAALALAGCKDETISGYADRKVVWKLLEIDRKPFDADATIAFPKHSQIVGQAPCNSYTSEQKAPYPWFEIGPIAATRKACDAMDEESRFFTALTQMREIEAQGDMLIMSNEAGRQMVFLAQR</sequence>
<proteinExistence type="predicted"/>
<evidence type="ECO:0000313" key="3">
    <source>
        <dbReference type="Proteomes" id="UP000609802"/>
    </source>
</evidence>
<gene>
    <name evidence="2" type="ORF">GCM10016455_27130</name>
</gene>
<comment type="caution">
    <text evidence="2">The sequence shown here is derived from an EMBL/GenBank/DDBJ whole genome shotgun (WGS) entry which is preliminary data.</text>
</comment>
<accession>A0ABQ3JA65</accession>